<name>A0ABV9UHA9_9ACTN</name>
<keyword evidence="2" id="KW-0812">Transmembrane</keyword>
<dbReference type="EMBL" id="JBHSIZ010000005">
    <property type="protein sequence ID" value="MFC4955599.1"/>
    <property type="molecule type" value="Genomic_DNA"/>
</dbReference>
<evidence type="ECO:0000313" key="3">
    <source>
        <dbReference type="EMBL" id="MFC4955599.1"/>
    </source>
</evidence>
<reference evidence="4" key="1">
    <citation type="journal article" date="2019" name="Int. J. Syst. Evol. Microbiol.">
        <title>The Global Catalogue of Microorganisms (GCM) 10K type strain sequencing project: providing services to taxonomists for standard genome sequencing and annotation.</title>
        <authorList>
            <consortium name="The Broad Institute Genomics Platform"/>
            <consortium name="The Broad Institute Genome Sequencing Center for Infectious Disease"/>
            <person name="Wu L."/>
            <person name="Ma J."/>
        </authorList>
    </citation>
    <scope>NUCLEOTIDE SEQUENCE [LARGE SCALE GENOMIC DNA]</scope>
    <source>
        <strain evidence="4">CCM 7224</strain>
    </source>
</reference>
<keyword evidence="4" id="KW-1185">Reference proteome</keyword>
<dbReference type="RefSeq" id="WP_344370436.1">
    <property type="nucleotide sequence ID" value="NZ_BAAASQ010000001.1"/>
</dbReference>
<sequence length="171" mass="17920">MTHAPHRETAPLSPSQQATSEALIEAALKIPAIRTPPTFYKDDTSPHPTGAQPVPQPDSRRVPQWATGVAVAGAGIGVMSIGVGLGGKLFFENITIEGVIAVGLIVAAPLLLISAAGIALSKVGKAAPREVTNNFNGPVSIKSDHRTVVENRPFSFQRTTLEGADEQEHTC</sequence>
<feature type="region of interest" description="Disordered" evidence="1">
    <location>
        <begin position="36"/>
        <end position="61"/>
    </location>
</feature>
<dbReference type="Proteomes" id="UP001595834">
    <property type="component" value="Unassembled WGS sequence"/>
</dbReference>
<feature type="transmembrane region" description="Helical" evidence="2">
    <location>
        <begin position="65"/>
        <end position="87"/>
    </location>
</feature>
<protein>
    <recommendedName>
        <fullName evidence="5">Transmembrane protein</fullName>
    </recommendedName>
</protein>
<organism evidence="3 4">
    <name type="scientific">Streptomyces mauvecolor</name>
    <dbReference type="NCBI Taxonomy" id="58345"/>
    <lineage>
        <taxon>Bacteria</taxon>
        <taxon>Bacillati</taxon>
        <taxon>Actinomycetota</taxon>
        <taxon>Actinomycetes</taxon>
        <taxon>Kitasatosporales</taxon>
        <taxon>Streptomycetaceae</taxon>
        <taxon>Streptomyces</taxon>
    </lineage>
</organism>
<gene>
    <name evidence="3" type="ORF">ACFPFX_04725</name>
</gene>
<evidence type="ECO:0000313" key="4">
    <source>
        <dbReference type="Proteomes" id="UP001595834"/>
    </source>
</evidence>
<keyword evidence="2" id="KW-1133">Transmembrane helix</keyword>
<feature type="transmembrane region" description="Helical" evidence="2">
    <location>
        <begin position="99"/>
        <end position="120"/>
    </location>
</feature>
<evidence type="ECO:0000256" key="2">
    <source>
        <dbReference type="SAM" id="Phobius"/>
    </source>
</evidence>
<keyword evidence="2" id="KW-0472">Membrane</keyword>
<accession>A0ABV9UHA9</accession>
<comment type="caution">
    <text evidence="3">The sequence shown here is derived from an EMBL/GenBank/DDBJ whole genome shotgun (WGS) entry which is preliminary data.</text>
</comment>
<evidence type="ECO:0000256" key="1">
    <source>
        <dbReference type="SAM" id="MobiDB-lite"/>
    </source>
</evidence>
<evidence type="ECO:0008006" key="5">
    <source>
        <dbReference type="Google" id="ProtNLM"/>
    </source>
</evidence>
<proteinExistence type="predicted"/>